<evidence type="ECO:0000256" key="5">
    <source>
        <dbReference type="ARBA" id="ARBA00024195"/>
    </source>
</evidence>
<dbReference type="PANTHER" id="PTHR24264">
    <property type="entry name" value="TRYPSIN-RELATED"/>
    <property type="match status" value="1"/>
</dbReference>
<dbReference type="EMBL" id="QCYY01001837">
    <property type="protein sequence ID" value="ROT74895.1"/>
    <property type="molecule type" value="Genomic_DNA"/>
</dbReference>
<keyword evidence="10" id="KW-1185">Reference proteome</keyword>
<evidence type="ECO:0000256" key="6">
    <source>
        <dbReference type="RuleBase" id="RU363034"/>
    </source>
</evidence>
<evidence type="ECO:0000256" key="2">
    <source>
        <dbReference type="ARBA" id="ARBA00022801"/>
    </source>
</evidence>
<dbReference type="InterPro" id="IPR001254">
    <property type="entry name" value="Trypsin_dom"/>
</dbReference>
<keyword evidence="2 6" id="KW-0378">Hydrolase</keyword>
<dbReference type="AlphaFoldDB" id="A0A423TEP8"/>
<dbReference type="PROSITE" id="PS50240">
    <property type="entry name" value="TRYPSIN_DOM"/>
    <property type="match status" value="1"/>
</dbReference>
<feature type="domain" description="Peptidase S1" evidence="8">
    <location>
        <begin position="60"/>
        <end position="320"/>
    </location>
</feature>
<dbReference type="PRINTS" id="PR00722">
    <property type="entry name" value="CHYMOTRYPSIN"/>
</dbReference>
<dbReference type="Gene3D" id="2.40.10.10">
    <property type="entry name" value="Trypsin-like serine proteases"/>
    <property type="match status" value="2"/>
</dbReference>
<sequence length="322" mass="35686">MYSLSRRFGRGAADRRELDLRRQPPGSPEHDQPAELREFRLLHNGQRRSRDMRPHPAMPVVCSPSDAAAKPHRTQLPPEKNLQVGAHPWLAAVGTRLADGRFFANCGGTLISRRHVLSAAHCFDNPGIDDPAIVILGEHNLLTTADGARPQEFRIASRRGNGYNRRTSENDIMLLTLDRDAVLDDFVQPACLPFSDPNRDYLNENLLVVGWGRTAFENRRTSPVPNEAFVPVVDRGQCQASYRNVETRPVVDSRNICAGRGGQDSCNGDSGGPLLYLDNSSDQYYVVGIVSFGVKCALPEFPGVYTKVGHFLGWIRSVVETT</sequence>
<keyword evidence="1 6" id="KW-0645">Protease</keyword>
<evidence type="ECO:0000313" key="10">
    <source>
        <dbReference type="Proteomes" id="UP000283509"/>
    </source>
</evidence>
<dbReference type="InterPro" id="IPR001314">
    <property type="entry name" value="Peptidase_S1A"/>
</dbReference>
<dbReference type="InterPro" id="IPR009003">
    <property type="entry name" value="Peptidase_S1_PA"/>
</dbReference>
<keyword evidence="4" id="KW-1015">Disulfide bond</keyword>
<dbReference type="InterPro" id="IPR018114">
    <property type="entry name" value="TRYPSIN_HIS"/>
</dbReference>
<evidence type="ECO:0000256" key="4">
    <source>
        <dbReference type="ARBA" id="ARBA00023157"/>
    </source>
</evidence>
<name>A0A423TEP8_PENVA</name>
<dbReference type="SMART" id="SM00020">
    <property type="entry name" value="Tryp_SPc"/>
    <property type="match status" value="1"/>
</dbReference>
<reference evidence="9 10" key="1">
    <citation type="submission" date="2018-04" db="EMBL/GenBank/DDBJ databases">
        <authorList>
            <person name="Zhang X."/>
            <person name="Yuan J."/>
            <person name="Li F."/>
            <person name="Xiang J."/>
        </authorList>
    </citation>
    <scope>NUCLEOTIDE SEQUENCE [LARGE SCALE GENOMIC DNA]</scope>
    <source>
        <tissue evidence="9">Muscle</tissue>
    </source>
</reference>
<dbReference type="FunFam" id="2.40.10.10:FF:000002">
    <property type="entry name" value="Transmembrane protease serine"/>
    <property type="match status" value="1"/>
</dbReference>
<feature type="compositionally biased region" description="Basic and acidic residues" evidence="7">
    <location>
        <begin position="12"/>
        <end position="36"/>
    </location>
</feature>
<dbReference type="InterPro" id="IPR033116">
    <property type="entry name" value="TRYPSIN_SER"/>
</dbReference>
<dbReference type="CDD" id="cd00190">
    <property type="entry name" value="Tryp_SPc"/>
    <property type="match status" value="1"/>
</dbReference>
<dbReference type="STRING" id="6689.A0A423TEP8"/>
<proteinExistence type="inferred from homology"/>
<dbReference type="OrthoDB" id="425190at2759"/>
<dbReference type="GO" id="GO:0004252">
    <property type="term" value="F:serine-type endopeptidase activity"/>
    <property type="evidence" value="ECO:0007669"/>
    <property type="project" value="InterPro"/>
</dbReference>
<feature type="region of interest" description="Disordered" evidence="7">
    <location>
        <begin position="1"/>
        <end position="36"/>
    </location>
</feature>
<dbReference type="PANTHER" id="PTHR24264:SF54">
    <property type="entry name" value="PEPTIDASE S1 DOMAIN-CONTAINING PROTEIN"/>
    <property type="match status" value="1"/>
</dbReference>
<evidence type="ECO:0000256" key="7">
    <source>
        <dbReference type="SAM" id="MobiDB-lite"/>
    </source>
</evidence>
<dbReference type="Proteomes" id="UP000283509">
    <property type="component" value="Unassembled WGS sequence"/>
</dbReference>
<gene>
    <name evidence="9" type="ORF">C7M84_006595</name>
</gene>
<organism evidence="9 10">
    <name type="scientific">Penaeus vannamei</name>
    <name type="common">Whiteleg shrimp</name>
    <name type="synonym">Litopenaeus vannamei</name>
    <dbReference type="NCBI Taxonomy" id="6689"/>
    <lineage>
        <taxon>Eukaryota</taxon>
        <taxon>Metazoa</taxon>
        <taxon>Ecdysozoa</taxon>
        <taxon>Arthropoda</taxon>
        <taxon>Crustacea</taxon>
        <taxon>Multicrustacea</taxon>
        <taxon>Malacostraca</taxon>
        <taxon>Eumalacostraca</taxon>
        <taxon>Eucarida</taxon>
        <taxon>Decapoda</taxon>
        <taxon>Dendrobranchiata</taxon>
        <taxon>Penaeoidea</taxon>
        <taxon>Penaeidae</taxon>
        <taxon>Penaeus</taxon>
    </lineage>
</organism>
<evidence type="ECO:0000313" key="9">
    <source>
        <dbReference type="EMBL" id="ROT74895.1"/>
    </source>
</evidence>
<dbReference type="PROSITE" id="PS00135">
    <property type="entry name" value="TRYPSIN_SER"/>
    <property type="match status" value="1"/>
</dbReference>
<dbReference type="InterPro" id="IPR043504">
    <property type="entry name" value="Peptidase_S1_PA_chymotrypsin"/>
</dbReference>
<dbReference type="SUPFAM" id="SSF50494">
    <property type="entry name" value="Trypsin-like serine proteases"/>
    <property type="match status" value="1"/>
</dbReference>
<protein>
    <submittedName>
        <fullName evidence="9">Clip domain serine proteinase 1</fullName>
    </submittedName>
</protein>
<evidence type="ECO:0000256" key="1">
    <source>
        <dbReference type="ARBA" id="ARBA00022670"/>
    </source>
</evidence>
<dbReference type="PROSITE" id="PS00134">
    <property type="entry name" value="TRYPSIN_HIS"/>
    <property type="match status" value="1"/>
</dbReference>
<evidence type="ECO:0000256" key="3">
    <source>
        <dbReference type="ARBA" id="ARBA00022825"/>
    </source>
</evidence>
<dbReference type="InterPro" id="IPR050127">
    <property type="entry name" value="Serine_Proteases_S1"/>
</dbReference>
<comment type="caution">
    <text evidence="9">The sequence shown here is derived from an EMBL/GenBank/DDBJ whole genome shotgun (WGS) entry which is preliminary data.</text>
</comment>
<evidence type="ECO:0000259" key="8">
    <source>
        <dbReference type="PROSITE" id="PS50240"/>
    </source>
</evidence>
<dbReference type="GO" id="GO:0005615">
    <property type="term" value="C:extracellular space"/>
    <property type="evidence" value="ECO:0007669"/>
    <property type="project" value="TreeGrafter"/>
</dbReference>
<comment type="similarity">
    <text evidence="5">Belongs to the peptidase S1 family. CLIP subfamily.</text>
</comment>
<reference evidence="9 10" key="2">
    <citation type="submission" date="2019-01" db="EMBL/GenBank/DDBJ databases">
        <title>The decoding of complex shrimp genome reveals the adaptation for benthos swimmer, frequently molting mechanism and breeding impact on genome.</title>
        <authorList>
            <person name="Sun Y."/>
            <person name="Gao Y."/>
            <person name="Yu Y."/>
        </authorList>
    </citation>
    <scope>NUCLEOTIDE SEQUENCE [LARGE SCALE GENOMIC DNA]</scope>
    <source>
        <tissue evidence="9">Muscle</tissue>
    </source>
</reference>
<keyword evidence="3 6" id="KW-0720">Serine protease</keyword>
<dbReference type="Pfam" id="PF00089">
    <property type="entry name" value="Trypsin"/>
    <property type="match status" value="1"/>
</dbReference>
<accession>A0A423TEP8</accession>
<dbReference type="GO" id="GO:0006508">
    <property type="term" value="P:proteolysis"/>
    <property type="evidence" value="ECO:0007669"/>
    <property type="project" value="UniProtKB-KW"/>
</dbReference>